<dbReference type="InterPro" id="IPR041569">
    <property type="entry name" value="AAA_lid_3"/>
</dbReference>
<keyword evidence="2" id="KW-0547">Nucleotide-binding</keyword>
<feature type="domain" description="AAA+ ATPase" evidence="5">
    <location>
        <begin position="251"/>
        <end position="387"/>
    </location>
</feature>
<gene>
    <name evidence="8" type="ORF">ATC70_013325</name>
</gene>
<dbReference type="GO" id="GO:0051228">
    <property type="term" value="P:mitotic spindle disassembly"/>
    <property type="evidence" value="ECO:0007669"/>
    <property type="project" value="TreeGrafter"/>
</dbReference>
<evidence type="ECO:0000259" key="5">
    <source>
        <dbReference type="SMART" id="SM00382"/>
    </source>
</evidence>
<dbReference type="FunFam" id="3.40.50.300:FF:000012">
    <property type="entry name" value="Transitional endoplasmic reticulum ATPase"/>
    <property type="match status" value="1"/>
</dbReference>
<dbReference type="Pfam" id="PF00004">
    <property type="entry name" value="AAA"/>
    <property type="match status" value="2"/>
</dbReference>
<dbReference type="InterPro" id="IPR050168">
    <property type="entry name" value="AAA_ATPase_domain"/>
</dbReference>
<keyword evidence="9" id="KW-1185">Reference proteome</keyword>
<dbReference type="GO" id="GO:0071630">
    <property type="term" value="P:nuclear protein quality control by the ubiquitin-proteasome system"/>
    <property type="evidence" value="ECO:0007669"/>
    <property type="project" value="UniProtKB-ARBA"/>
</dbReference>
<dbReference type="GeneID" id="89957011"/>
<keyword evidence="3" id="KW-0067">ATP-binding</keyword>
<dbReference type="InterPro" id="IPR029067">
    <property type="entry name" value="CDC48_domain_2-like_sf"/>
</dbReference>
<dbReference type="Gene3D" id="3.40.50.300">
    <property type="entry name" value="P-loop containing nucleotide triphosphate hydrolases"/>
    <property type="match status" value="2"/>
</dbReference>
<dbReference type="CDD" id="cd19528">
    <property type="entry name" value="RecA-like_CDC48_r2-like"/>
    <property type="match status" value="1"/>
</dbReference>
<dbReference type="GO" id="GO:0016887">
    <property type="term" value="F:ATP hydrolysis activity"/>
    <property type="evidence" value="ECO:0007669"/>
    <property type="project" value="InterPro"/>
</dbReference>
<evidence type="ECO:0000313" key="9">
    <source>
        <dbReference type="Proteomes" id="UP001304243"/>
    </source>
</evidence>
<dbReference type="Gene3D" id="6.10.20.150">
    <property type="match status" value="1"/>
</dbReference>
<organism evidence="8 9">
    <name type="scientific">Mucor velutinosus</name>
    <dbReference type="NCBI Taxonomy" id="708070"/>
    <lineage>
        <taxon>Eukaryota</taxon>
        <taxon>Fungi</taxon>
        <taxon>Fungi incertae sedis</taxon>
        <taxon>Mucoromycota</taxon>
        <taxon>Mucoromycotina</taxon>
        <taxon>Mucoromycetes</taxon>
        <taxon>Mucorales</taxon>
        <taxon>Mucorineae</taxon>
        <taxon>Mucoraceae</taxon>
        <taxon>Mucor</taxon>
    </lineage>
</organism>
<dbReference type="EMBL" id="JASEJX010000024">
    <property type="protein sequence ID" value="KAK4512082.1"/>
    <property type="molecule type" value="Genomic_DNA"/>
</dbReference>
<dbReference type="SMART" id="SM00382">
    <property type="entry name" value="AAA"/>
    <property type="match status" value="2"/>
</dbReference>
<dbReference type="FunFam" id="3.10.330.10:FF:000001">
    <property type="entry name" value="Cell division control 48"/>
    <property type="match status" value="1"/>
</dbReference>
<dbReference type="AlphaFoldDB" id="A0AAN7D7R1"/>
<dbReference type="SMART" id="SM01072">
    <property type="entry name" value="CDC48_2"/>
    <property type="match status" value="1"/>
</dbReference>
<feature type="region of interest" description="Disordered" evidence="4">
    <location>
        <begin position="789"/>
        <end position="825"/>
    </location>
</feature>
<dbReference type="InterPro" id="IPR003593">
    <property type="entry name" value="AAA+_ATPase"/>
</dbReference>
<dbReference type="GO" id="GO:0005524">
    <property type="term" value="F:ATP binding"/>
    <property type="evidence" value="ECO:0007669"/>
    <property type="project" value="UniProtKB-KW"/>
</dbReference>
<comment type="caution">
    <text evidence="8">The sequence shown here is derived from an EMBL/GenBank/DDBJ whole genome shotgun (WGS) entry which is preliminary data.</text>
</comment>
<feature type="region of interest" description="Disordered" evidence="4">
    <location>
        <begin position="1"/>
        <end position="25"/>
    </location>
</feature>
<dbReference type="InterPro" id="IPR003960">
    <property type="entry name" value="ATPase_AAA_CS"/>
</dbReference>
<evidence type="ECO:0000313" key="8">
    <source>
        <dbReference type="EMBL" id="KAK4512082.1"/>
    </source>
</evidence>
<dbReference type="Gene3D" id="2.40.40.20">
    <property type="match status" value="1"/>
</dbReference>
<protein>
    <submittedName>
        <fullName evidence="8">Uncharacterized protein</fullName>
    </submittedName>
</protein>
<dbReference type="Pfam" id="PF02359">
    <property type="entry name" value="CDC48_N"/>
    <property type="match status" value="1"/>
</dbReference>
<dbReference type="InterPro" id="IPR005938">
    <property type="entry name" value="AAA_ATPase_CDC48"/>
</dbReference>
<dbReference type="PANTHER" id="PTHR23077">
    <property type="entry name" value="AAA-FAMILY ATPASE"/>
    <property type="match status" value="1"/>
</dbReference>
<dbReference type="GO" id="GO:0005829">
    <property type="term" value="C:cytosol"/>
    <property type="evidence" value="ECO:0007669"/>
    <property type="project" value="TreeGrafter"/>
</dbReference>
<dbReference type="GO" id="GO:0097352">
    <property type="term" value="P:autophagosome maturation"/>
    <property type="evidence" value="ECO:0007669"/>
    <property type="project" value="TreeGrafter"/>
</dbReference>
<dbReference type="FunFam" id="3.40.50.300:FF:000048">
    <property type="entry name" value="Transitional endoplasmic reticulum ATPase"/>
    <property type="match status" value="1"/>
</dbReference>
<feature type="region of interest" description="Disordered" evidence="4">
    <location>
        <begin position="726"/>
        <end position="747"/>
    </location>
</feature>
<dbReference type="NCBIfam" id="TIGR01243">
    <property type="entry name" value="CDC48"/>
    <property type="match status" value="1"/>
</dbReference>
<dbReference type="FunFam" id="1.10.8.60:FF:000004">
    <property type="entry name" value="Cell division control 48"/>
    <property type="match status" value="1"/>
</dbReference>
<dbReference type="RefSeq" id="XP_064678748.1">
    <property type="nucleotide sequence ID" value="XM_064832489.1"/>
</dbReference>
<dbReference type="SMART" id="SM01073">
    <property type="entry name" value="CDC48_N"/>
    <property type="match status" value="1"/>
</dbReference>
<dbReference type="InterPro" id="IPR003959">
    <property type="entry name" value="ATPase_AAA_core"/>
</dbReference>
<dbReference type="FunFam" id="2.40.40.20:FF:000003">
    <property type="entry name" value="Transitional endoplasmic reticulum ATPase"/>
    <property type="match status" value="1"/>
</dbReference>
<evidence type="ECO:0000256" key="3">
    <source>
        <dbReference type="ARBA" id="ARBA00022840"/>
    </source>
</evidence>
<name>A0AAN7D7R1_9FUNG</name>
<dbReference type="Pfam" id="PF17862">
    <property type="entry name" value="AAA_lid_3"/>
    <property type="match status" value="2"/>
</dbReference>
<dbReference type="GO" id="GO:0031593">
    <property type="term" value="F:polyubiquitin modification-dependent protein binding"/>
    <property type="evidence" value="ECO:0007669"/>
    <property type="project" value="TreeGrafter"/>
</dbReference>
<dbReference type="PANTHER" id="PTHR23077:SF171">
    <property type="entry name" value="NUCLEAR VALOSIN-CONTAINING PROTEIN-LIKE"/>
    <property type="match status" value="1"/>
</dbReference>
<dbReference type="GO" id="GO:0005741">
    <property type="term" value="C:mitochondrial outer membrane"/>
    <property type="evidence" value="ECO:0007669"/>
    <property type="project" value="UniProtKB-ARBA"/>
</dbReference>
<comment type="similarity">
    <text evidence="1">Belongs to the AAA ATPase family.</text>
</comment>
<dbReference type="Gene3D" id="3.10.330.10">
    <property type="match status" value="1"/>
</dbReference>
<feature type="compositionally biased region" description="Acidic residues" evidence="4">
    <location>
        <begin position="733"/>
        <end position="747"/>
    </location>
</feature>
<dbReference type="GO" id="GO:0005634">
    <property type="term" value="C:nucleus"/>
    <property type="evidence" value="ECO:0007669"/>
    <property type="project" value="TreeGrafter"/>
</dbReference>
<dbReference type="Pfam" id="PF02933">
    <property type="entry name" value="CDC48_2"/>
    <property type="match status" value="1"/>
</dbReference>
<dbReference type="PROSITE" id="PS00674">
    <property type="entry name" value="AAA"/>
    <property type="match status" value="2"/>
</dbReference>
<dbReference type="SUPFAM" id="SSF54585">
    <property type="entry name" value="Cdc48 domain 2-like"/>
    <property type="match status" value="1"/>
</dbReference>
<dbReference type="Gene3D" id="1.10.8.60">
    <property type="match status" value="1"/>
</dbReference>
<dbReference type="CDD" id="cd19519">
    <property type="entry name" value="RecA-like_CDC48_r1-like"/>
    <property type="match status" value="1"/>
</dbReference>
<dbReference type="InterPro" id="IPR004201">
    <property type="entry name" value="Cdc48_dom2"/>
</dbReference>
<dbReference type="InterPro" id="IPR009010">
    <property type="entry name" value="Asp_de-COase-like_dom_sf"/>
</dbReference>
<evidence type="ECO:0000256" key="4">
    <source>
        <dbReference type="SAM" id="MobiDB-lite"/>
    </source>
</evidence>
<dbReference type="Proteomes" id="UP001304243">
    <property type="component" value="Unassembled WGS sequence"/>
</dbReference>
<dbReference type="SUPFAM" id="SSF50692">
    <property type="entry name" value="ADC-like"/>
    <property type="match status" value="1"/>
</dbReference>
<proteinExistence type="inferred from homology"/>
<dbReference type="GO" id="GO:0030970">
    <property type="term" value="P:retrograde protein transport, ER to cytosol"/>
    <property type="evidence" value="ECO:0007669"/>
    <property type="project" value="TreeGrafter"/>
</dbReference>
<dbReference type="InterPro" id="IPR027417">
    <property type="entry name" value="P-loop_NTPase"/>
</dbReference>
<dbReference type="GO" id="GO:0034098">
    <property type="term" value="C:VCP-NPL4-UFD1 AAA ATPase complex"/>
    <property type="evidence" value="ECO:0007669"/>
    <property type="project" value="TreeGrafter"/>
</dbReference>
<sequence>MTSDNKNKLLPNSGIEDPEVDPSHDPATAILRRKAAPNKLMVDDATNDDNSVITLSTATMERLQLFRGDTVIVKGKKRRDTVLIVLADDDMEDNKAKINKVVRNNLRVRLGDVLTLHPCPDIKYGKRIHVLPIDDTVEGLTGNLFETFLKPYFLEAYRPVRKGDTFLVRGGMRAVEFKVVETDPEPYCIVAQDTVIHCEGDPIKREDEEQSLNEVGYDDIGGCRKQMAQIRELVELPLRHPQLFKSIGIKPPRGILMFGPPGTGKTLIARAVANETGAFFFLINGPEIMSKMAGESESNLRKAFEEAEKNAPAIIFIDEIDAIAPKREKTNGEVERRVVSQLLTLMDGMKARSNVVVIAATNRPNSIDPALRRFGRFDREVDIGIPDPTGRLEVLRIHTKNMKLDDDVDLEQIASETHGYVGADVASLCSEAAMQQIREKMDLIDLEEETIDTEVLDSLAVTMENFRYALGVSNPSALRETVVEVPTTKWNDIGGLEQVKQELQETVQYPVEHPEKFLKFGMSPSKGVLFYGPPGTGKTLLAKAIANECQANFISIKGPELLTMWFGESEANVRDVFDKARAAAPCVMFFDELDSIAKARGGGGGDAGGAGDRVLNQILTEMDGMNAKKNVFVIGATNRPDQIDPALLRPGRLDQLIYIPLPDETSRVAILEAQLRKSPVAADVDLKLLAKATQGFSGADLGEICQRAAKLAIREDIEKDIAKEKARKAREEAGEDVGMEEDEESEPLAEITRAHFEEAMRFARRSVSDGDIRRYEVFAQNLQQQRGFGSFKFPEGSAASGAQAMDGVSGESGFGQEGGDDDLYA</sequence>
<evidence type="ECO:0000256" key="2">
    <source>
        <dbReference type="ARBA" id="ARBA00022741"/>
    </source>
</evidence>
<evidence type="ECO:0000256" key="1">
    <source>
        <dbReference type="ARBA" id="ARBA00006914"/>
    </source>
</evidence>
<feature type="domain" description="AAA+ ATPase" evidence="5">
    <location>
        <begin position="524"/>
        <end position="663"/>
    </location>
</feature>
<accession>A0AAN7D7R1</accession>
<reference evidence="8 9" key="1">
    <citation type="submission" date="2022-11" db="EMBL/GenBank/DDBJ databases">
        <title>Mucor velutinosus strain NIH1002 WGS.</title>
        <authorList>
            <person name="Subramanian P."/>
            <person name="Mullikin J.C."/>
            <person name="Segre J.A."/>
            <person name="Zelazny A.M."/>
        </authorList>
    </citation>
    <scope>NUCLEOTIDE SEQUENCE [LARGE SCALE GENOMIC DNA]</scope>
    <source>
        <strain evidence="8 9">NIH1002</strain>
    </source>
</reference>
<dbReference type="InterPro" id="IPR003338">
    <property type="entry name" value="CDC4_N-term_subdom"/>
</dbReference>
<evidence type="ECO:0000259" key="7">
    <source>
        <dbReference type="SMART" id="SM01073"/>
    </source>
</evidence>
<dbReference type="SUPFAM" id="SSF52540">
    <property type="entry name" value="P-loop containing nucleoside triphosphate hydrolases"/>
    <property type="match status" value="2"/>
</dbReference>
<feature type="domain" description="CDC48" evidence="6">
    <location>
        <begin position="139"/>
        <end position="205"/>
    </location>
</feature>
<evidence type="ECO:0000259" key="6">
    <source>
        <dbReference type="SMART" id="SM01072"/>
    </source>
</evidence>
<feature type="domain" description="CDC48 N-terminal subdomain" evidence="7">
    <location>
        <begin position="39"/>
        <end position="122"/>
    </location>
</feature>